<dbReference type="EMBL" id="KK551701">
    <property type="protein sequence ID" value="KFP33982.1"/>
    <property type="molecule type" value="Genomic_DNA"/>
</dbReference>
<reference evidence="1 2" key="1">
    <citation type="submission" date="2014-04" db="EMBL/GenBank/DDBJ databases">
        <title>Genome evolution of avian class.</title>
        <authorList>
            <person name="Zhang G."/>
            <person name="Li C."/>
        </authorList>
    </citation>
    <scope>NUCLEOTIDE SEQUENCE [LARGE SCALE GENOMIC DNA]</scope>
    <source>
        <strain evidence="1">BGI_N325</strain>
    </source>
</reference>
<sequence length="66" mass="7114">MAKDKGSPALNSTAVVTLNVFDNQPFAPRFNESSVSISVLENTGVDYLIYTATVLESSGKLIDYTI</sequence>
<dbReference type="Proteomes" id="UP000053615">
    <property type="component" value="Unassembled WGS sequence"/>
</dbReference>
<protein>
    <recommendedName>
        <fullName evidence="3">Cadherin domain-containing protein</fullName>
    </recommendedName>
</protein>
<evidence type="ECO:0000313" key="2">
    <source>
        <dbReference type="Proteomes" id="UP000053615"/>
    </source>
</evidence>
<evidence type="ECO:0000313" key="1">
    <source>
        <dbReference type="EMBL" id="KFP33982.1"/>
    </source>
</evidence>
<dbReference type="AlphaFoldDB" id="A0A091K919"/>
<accession>A0A091K919</accession>
<organism evidence="1 2">
    <name type="scientific">Colius striatus</name>
    <name type="common">Speckled mousebird</name>
    <dbReference type="NCBI Taxonomy" id="57412"/>
    <lineage>
        <taxon>Eukaryota</taxon>
        <taxon>Metazoa</taxon>
        <taxon>Chordata</taxon>
        <taxon>Craniata</taxon>
        <taxon>Vertebrata</taxon>
        <taxon>Euteleostomi</taxon>
        <taxon>Archelosauria</taxon>
        <taxon>Archosauria</taxon>
        <taxon>Dinosauria</taxon>
        <taxon>Saurischia</taxon>
        <taxon>Theropoda</taxon>
        <taxon>Coelurosauria</taxon>
        <taxon>Aves</taxon>
        <taxon>Neognathae</taxon>
        <taxon>Neoaves</taxon>
        <taxon>Telluraves</taxon>
        <taxon>Coraciimorphae</taxon>
        <taxon>Coliiformes</taxon>
        <taxon>Coliidae</taxon>
        <taxon>Colius</taxon>
    </lineage>
</organism>
<name>A0A091K919_COLST</name>
<gene>
    <name evidence="1" type="ORF">N325_03757</name>
</gene>
<keyword evidence="2" id="KW-1185">Reference proteome</keyword>
<feature type="non-terminal residue" evidence="1">
    <location>
        <position position="66"/>
    </location>
</feature>
<evidence type="ECO:0008006" key="3">
    <source>
        <dbReference type="Google" id="ProtNLM"/>
    </source>
</evidence>
<proteinExistence type="predicted"/>